<keyword evidence="2" id="KW-1185">Reference proteome</keyword>
<evidence type="ECO:0000313" key="2">
    <source>
        <dbReference type="Proteomes" id="UP000076407"/>
    </source>
</evidence>
<evidence type="ECO:0000313" key="1">
    <source>
        <dbReference type="EnsemblMetazoa" id="AQUA000067-PA"/>
    </source>
</evidence>
<protein>
    <submittedName>
        <fullName evidence="1">Uncharacterized protein</fullName>
    </submittedName>
</protein>
<dbReference type="Proteomes" id="UP000076407">
    <property type="component" value="Unassembled WGS sequence"/>
</dbReference>
<sequence>MARQVIGSVQPYVLGDDIECYLERVELYLEVNKVDETRKTGYLLTIGGAELFDVARKVCSPEDPKKMKADLVAGVADQELRRKLLADRALDYETAFNIALSWDAAKQQNEEMRTNEEQTAEIAT</sequence>
<reference evidence="1" key="1">
    <citation type="submission" date="2020-05" db="UniProtKB">
        <authorList>
            <consortium name="EnsemblMetazoa"/>
        </authorList>
    </citation>
    <scope>IDENTIFICATION</scope>
    <source>
        <strain evidence="1">SANGQUA</strain>
    </source>
</reference>
<name>A0A182WRB5_ANOQN</name>
<accession>A0A182WRB5</accession>
<dbReference type="AlphaFoldDB" id="A0A182WRB5"/>
<dbReference type="VEuPathDB" id="VectorBase:AQUA000067"/>
<proteinExistence type="predicted"/>
<dbReference type="STRING" id="34691.A0A182WRB5"/>
<dbReference type="EnsemblMetazoa" id="AQUA000067-RA">
    <property type="protein sequence ID" value="AQUA000067-PA"/>
    <property type="gene ID" value="AQUA000067"/>
</dbReference>
<organism evidence="1 2">
    <name type="scientific">Anopheles quadriannulatus</name>
    <name type="common">Mosquito</name>
    <dbReference type="NCBI Taxonomy" id="34691"/>
    <lineage>
        <taxon>Eukaryota</taxon>
        <taxon>Metazoa</taxon>
        <taxon>Ecdysozoa</taxon>
        <taxon>Arthropoda</taxon>
        <taxon>Hexapoda</taxon>
        <taxon>Insecta</taxon>
        <taxon>Pterygota</taxon>
        <taxon>Neoptera</taxon>
        <taxon>Endopterygota</taxon>
        <taxon>Diptera</taxon>
        <taxon>Nematocera</taxon>
        <taxon>Culicoidea</taxon>
        <taxon>Culicidae</taxon>
        <taxon>Anophelinae</taxon>
        <taxon>Anopheles</taxon>
    </lineage>
</organism>